<dbReference type="InterPro" id="IPR036036">
    <property type="entry name" value="SOCS_box-like_dom_sf"/>
</dbReference>
<dbReference type="InterPro" id="IPR050672">
    <property type="entry name" value="FBXO45-Fsn/SPSB_families"/>
</dbReference>
<dbReference type="OMA" id="HRPMAKE"/>
<dbReference type="PROSITE" id="PS50188">
    <property type="entry name" value="B302_SPRY"/>
    <property type="match status" value="1"/>
</dbReference>
<keyword evidence="3" id="KW-0963">Cytoplasm</keyword>
<evidence type="ECO:0008006" key="9">
    <source>
        <dbReference type="Google" id="ProtNLM"/>
    </source>
</evidence>
<dbReference type="OrthoDB" id="5547302at2759"/>
<dbReference type="AlphaFoldDB" id="T1FX27"/>
<dbReference type="InParanoid" id="T1FX27"/>
<evidence type="ECO:0000259" key="5">
    <source>
        <dbReference type="PROSITE" id="PS50225"/>
    </source>
</evidence>
<dbReference type="GeneID" id="20213375"/>
<sequence>DMGQKISGSPKTVFINPTSFFSNNLSRPARLDVLLERPHADFDVQVRHAWNPLDKSTNLFIKDDDMLTVHRHPVAQSTDCIRGKVGYTRGIHVWEIYWNARHRGTHAVIGVATGDAVLQAPGYSSLVGNDEKSWGWDLSRNRLCYNEQSRRNGNVSEFNKIYPQFPGFVEGDIVVVPDKFLVILDMDEGTLSFMASNVYLGVAFTGLKGLILYPVVNAVWGHCEISMKYIGGMEMEPLSLQCLSRQAIRWSLRDCISLEHVNNLPLPKKMIDYIKCTSQQAS</sequence>
<dbReference type="PROSITE" id="PS50225">
    <property type="entry name" value="SOCS"/>
    <property type="match status" value="1"/>
</dbReference>
<dbReference type="PANTHER" id="PTHR12245">
    <property type="entry name" value="SPRY DOMAIN CONTAINING SOCS BOX PROTEIN"/>
    <property type="match status" value="1"/>
</dbReference>
<dbReference type="InterPro" id="IPR043136">
    <property type="entry name" value="B30.2/SPRY_sf"/>
</dbReference>
<dbReference type="Proteomes" id="UP000015101">
    <property type="component" value="Unassembled WGS sequence"/>
</dbReference>
<dbReference type="FunFam" id="2.60.120.920:FF:000035">
    <property type="entry name" value="SplA/ryanodine receptor domain and SOCS box containing 1"/>
    <property type="match status" value="1"/>
</dbReference>
<reference evidence="7" key="3">
    <citation type="submission" date="2015-06" db="UniProtKB">
        <authorList>
            <consortium name="EnsemblMetazoa"/>
        </authorList>
    </citation>
    <scope>IDENTIFICATION</scope>
</reference>
<accession>T1FX27</accession>
<evidence type="ECO:0000256" key="1">
    <source>
        <dbReference type="ARBA" id="ARBA00004496"/>
    </source>
</evidence>
<dbReference type="InterPro" id="IPR001870">
    <property type="entry name" value="B30.2/SPRY"/>
</dbReference>
<evidence type="ECO:0000313" key="8">
    <source>
        <dbReference type="Proteomes" id="UP000015101"/>
    </source>
</evidence>
<dbReference type="RefSeq" id="XP_009009287.1">
    <property type="nucleotide sequence ID" value="XM_009011039.1"/>
</dbReference>
<dbReference type="Pfam" id="PF00622">
    <property type="entry name" value="SPRY"/>
    <property type="match status" value="1"/>
</dbReference>
<dbReference type="KEGG" id="hro:HELRODRAFT_62606"/>
<evidence type="ECO:0000259" key="4">
    <source>
        <dbReference type="PROSITE" id="PS50188"/>
    </source>
</evidence>
<dbReference type="CDD" id="cd03587">
    <property type="entry name" value="SOCS"/>
    <property type="match status" value="1"/>
</dbReference>
<organism evidence="7 8">
    <name type="scientific">Helobdella robusta</name>
    <name type="common">Californian leech</name>
    <dbReference type="NCBI Taxonomy" id="6412"/>
    <lineage>
        <taxon>Eukaryota</taxon>
        <taxon>Metazoa</taxon>
        <taxon>Spiralia</taxon>
        <taxon>Lophotrochozoa</taxon>
        <taxon>Annelida</taxon>
        <taxon>Clitellata</taxon>
        <taxon>Hirudinea</taxon>
        <taxon>Rhynchobdellida</taxon>
        <taxon>Glossiphoniidae</taxon>
        <taxon>Helobdella</taxon>
    </lineage>
</organism>
<dbReference type="STRING" id="6412.T1FX27"/>
<dbReference type="InterPro" id="IPR013320">
    <property type="entry name" value="ConA-like_dom_sf"/>
</dbReference>
<reference evidence="8" key="1">
    <citation type="submission" date="2012-12" db="EMBL/GenBank/DDBJ databases">
        <authorList>
            <person name="Hellsten U."/>
            <person name="Grimwood J."/>
            <person name="Chapman J.A."/>
            <person name="Shapiro H."/>
            <person name="Aerts A."/>
            <person name="Otillar R.P."/>
            <person name="Terry A.Y."/>
            <person name="Boore J.L."/>
            <person name="Simakov O."/>
            <person name="Marletaz F."/>
            <person name="Cho S.-J."/>
            <person name="Edsinger-Gonzales E."/>
            <person name="Havlak P."/>
            <person name="Kuo D.-H."/>
            <person name="Larsson T."/>
            <person name="Lv J."/>
            <person name="Arendt D."/>
            <person name="Savage R."/>
            <person name="Osoegawa K."/>
            <person name="de Jong P."/>
            <person name="Lindberg D.R."/>
            <person name="Seaver E.C."/>
            <person name="Weisblat D.A."/>
            <person name="Putnam N.H."/>
            <person name="Grigoriev I.V."/>
            <person name="Rokhsar D.S."/>
        </authorList>
    </citation>
    <scope>NUCLEOTIDE SEQUENCE</scope>
</reference>
<feature type="domain" description="SOCS box" evidence="5">
    <location>
        <begin position="224"/>
        <end position="280"/>
    </location>
</feature>
<dbReference type="Gene3D" id="2.60.120.920">
    <property type="match status" value="1"/>
</dbReference>
<dbReference type="GO" id="GO:0019005">
    <property type="term" value="C:SCF ubiquitin ligase complex"/>
    <property type="evidence" value="ECO:0000318"/>
    <property type="project" value="GO_Central"/>
</dbReference>
<dbReference type="HOGENOM" id="CLU_046756_0_1_1"/>
<dbReference type="GO" id="GO:0035556">
    <property type="term" value="P:intracellular signal transduction"/>
    <property type="evidence" value="ECO:0007669"/>
    <property type="project" value="InterPro"/>
</dbReference>
<dbReference type="SUPFAM" id="SSF158235">
    <property type="entry name" value="SOCS box-like"/>
    <property type="match status" value="1"/>
</dbReference>
<dbReference type="GO" id="GO:0005737">
    <property type="term" value="C:cytoplasm"/>
    <property type="evidence" value="ECO:0007669"/>
    <property type="project" value="UniProtKB-SubCell"/>
</dbReference>
<proteinExistence type="inferred from homology"/>
<dbReference type="EnsemblMetazoa" id="HelroT62606">
    <property type="protein sequence ID" value="HelroP62606"/>
    <property type="gene ID" value="HelroG62606"/>
</dbReference>
<evidence type="ECO:0000313" key="7">
    <source>
        <dbReference type="EnsemblMetazoa" id="HelroP62606"/>
    </source>
</evidence>
<gene>
    <name evidence="7" type="primary">20213375</name>
    <name evidence="6" type="ORF">HELRODRAFT_62606</name>
</gene>
<dbReference type="eggNOG" id="KOG3953">
    <property type="taxonomic scope" value="Eukaryota"/>
</dbReference>
<comment type="subcellular location">
    <subcellularLocation>
        <location evidence="1">Cytoplasm</location>
    </subcellularLocation>
</comment>
<dbReference type="SMART" id="SM00449">
    <property type="entry name" value="SPRY"/>
    <property type="match status" value="1"/>
</dbReference>
<dbReference type="GO" id="GO:0043161">
    <property type="term" value="P:proteasome-mediated ubiquitin-dependent protein catabolic process"/>
    <property type="evidence" value="ECO:0000318"/>
    <property type="project" value="GO_Central"/>
</dbReference>
<feature type="domain" description="B30.2/SPRY" evidence="4">
    <location>
        <begin position="28"/>
        <end position="234"/>
    </location>
</feature>
<reference evidence="6 8" key="2">
    <citation type="journal article" date="2013" name="Nature">
        <title>Insights into bilaterian evolution from three spiralian genomes.</title>
        <authorList>
            <person name="Simakov O."/>
            <person name="Marletaz F."/>
            <person name="Cho S.J."/>
            <person name="Edsinger-Gonzales E."/>
            <person name="Havlak P."/>
            <person name="Hellsten U."/>
            <person name="Kuo D.H."/>
            <person name="Larsson T."/>
            <person name="Lv J."/>
            <person name="Arendt D."/>
            <person name="Savage R."/>
            <person name="Osoegawa K."/>
            <person name="de Jong P."/>
            <person name="Grimwood J."/>
            <person name="Chapman J.A."/>
            <person name="Shapiro H."/>
            <person name="Aerts A."/>
            <person name="Otillar R.P."/>
            <person name="Terry A.Y."/>
            <person name="Boore J.L."/>
            <person name="Grigoriev I.V."/>
            <person name="Lindberg D.R."/>
            <person name="Seaver E.C."/>
            <person name="Weisblat D.A."/>
            <person name="Putnam N.H."/>
            <person name="Rokhsar D.S."/>
        </authorList>
    </citation>
    <scope>NUCLEOTIDE SEQUENCE</scope>
</reference>
<dbReference type="SMART" id="SM00969">
    <property type="entry name" value="SOCS_box"/>
    <property type="match status" value="1"/>
</dbReference>
<dbReference type="SUPFAM" id="SSF49899">
    <property type="entry name" value="Concanavalin A-like lectins/glucanases"/>
    <property type="match status" value="1"/>
</dbReference>
<comment type="similarity">
    <text evidence="2">Belongs to the SPSB family.</text>
</comment>
<dbReference type="EMBL" id="KB095811">
    <property type="protein sequence ID" value="ESO12567.1"/>
    <property type="molecule type" value="Genomic_DNA"/>
</dbReference>
<dbReference type="EMBL" id="AMQM01000196">
    <property type="status" value="NOT_ANNOTATED_CDS"/>
    <property type="molecule type" value="Genomic_DNA"/>
</dbReference>
<dbReference type="CDD" id="cd12906">
    <property type="entry name" value="SPRY_SOCS1-2-4"/>
    <property type="match status" value="1"/>
</dbReference>
<keyword evidence="8" id="KW-1185">Reference proteome</keyword>
<evidence type="ECO:0000256" key="2">
    <source>
        <dbReference type="ARBA" id="ARBA00010910"/>
    </source>
</evidence>
<dbReference type="Pfam" id="PF07525">
    <property type="entry name" value="SOCS_box"/>
    <property type="match status" value="1"/>
</dbReference>
<dbReference type="InterPro" id="IPR003877">
    <property type="entry name" value="SPRY_dom"/>
</dbReference>
<dbReference type="FunCoup" id="T1FX27">
    <property type="interactions" value="93"/>
</dbReference>
<name>T1FX27_HELRO</name>
<protein>
    <recommendedName>
        <fullName evidence="9">B30.2/SPRY domain-containing protein</fullName>
    </recommendedName>
</protein>
<dbReference type="InterPro" id="IPR001496">
    <property type="entry name" value="SOCS_box"/>
</dbReference>
<evidence type="ECO:0000313" key="6">
    <source>
        <dbReference type="EMBL" id="ESO12567.1"/>
    </source>
</evidence>
<dbReference type="CTD" id="20213375"/>
<evidence type="ECO:0000256" key="3">
    <source>
        <dbReference type="ARBA" id="ARBA00022490"/>
    </source>
</evidence>
<dbReference type="PANTHER" id="PTHR12245:SF11">
    <property type="entry name" value="PROTEIN GUSTAVUS"/>
    <property type="match status" value="1"/>
</dbReference>